<dbReference type="Proteomes" id="UP000826014">
    <property type="component" value="Plasmid unnamed"/>
</dbReference>
<proteinExistence type="predicted"/>
<dbReference type="EMBL" id="CP075588">
    <property type="protein sequence ID" value="QYF49498.1"/>
    <property type="molecule type" value="Genomic_DNA"/>
</dbReference>
<keyword evidence="2" id="KW-1185">Reference proteome</keyword>
<organism evidence="1 2">
    <name type="scientific">Candidatus Rhabdochlamydia oedothoracis</name>
    <dbReference type="NCBI Taxonomy" id="2720720"/>
    <lineage>
        <taxon>Bacteria</taxon>
        <taxon>Pseudomonadati</taxon>
        <taxon>Chlamydiota</taxon>
        <taxon>Chlamydiia</taxon>
        <taxon>Parachlamydiales</taxon>
        <taxon>Candidatus Rhabdochlamydiaceae</taxon>
        <taxon>Candidatus Rhabdochlamydia</taxon>
    </lineage>
</organism>
<evidence type="ECO:0000313" key="2">
    <source>
        <dbReference type="Proteomes" id="UP000826014"/>
    </source>
</evidence>
<gene>
    <name evidence="1" type="ORF">RHABOEDO_001897</name>
</gene>
<sequence length="30" mass="3480">MHKIIPIFKLKKSVPIAIQMGNISKVLEFR</sequence>
<name>A0ABX8V2L7_9BACT</name>
<protein>
    <submittedName>
        <fullName evidence="1">Uncharacterized protein</fullName>
    </submittedName>
</protein>
<reference evidence="1 2" key="1">
    <citation type="journal article" date="2022" name="bioRxiv">
        <title>Ecology and evolution of chlamydial symbionts of arthropods.</title>
        <authorList>
            <person name="Halter T."/>
            <person name="Koestlbacher S."/>
            <person name="Collingro A."/>
            <person name="Sixt B.S."/>
            <person name="Toenshoff E.R."/>
            <person name="Hendrickx F."/>
            <person name="Kostanjsek R."/>
            <person name="Horn M."/>
        </authorList>
    </citation>
    <scope>NUCLEOTIDE SEQUENCE [LARGE SCALE GENOMIC DNA]</scope>
    <source>
        <strain evidence="1">W744xW776</strain>
        <plasmid evidence="1 2">unnamed</plasmid>
    </source>
</reference>
<keyword evidence="1" id="KW-0614">Plasmid</keyword>
<geneLocation type="plasmid" evidence="1 2">
    <name>unnamed</name>
</geneLocation>
<evidence type="ECO:0000313" key="1">
    <source>
        <dbReference type="EMBL" id="QYF49498.1"/>
    </source>
</evidence>
<accession>A0ABX8V2L7</accession>